<evidence type="ECO:0000313" key="2">
    <source>
        <dbReference type="EMBL" id="MBC9980206.1"/>
    </source>
</evidence>
<evidence type="ECO:0000256" key="1">
    <source>
        <dbReference type="SAM" id="Phobius"/>
    </source>
</evidence>
<sequence length="247" mass="27471">MTTTTKGDYSLLLVSLAAILALLMGIEVSTIKHKLELDWSDWLGFAGALVGGAATVVAAVIAWKAVRNQNEININLAKRREVESRKLAISLVKPHLETIAACWLVFDIAETRNEEQKQRGIASGTAFFFEADVKNDLEEIDGLGPSLSPSDAWDFRHLILQMKLFSSLCSNIFAPSIFDNRIENLRARLTRICDAAVRFDPELAIIFRDLKRTEAIRTTSAALLRDKALHYERTGNIDVDIIPLPPP</sequence>
<keyword evidence="3" id="KW-1185">Reference proteome</keyword>
<reference evidence="2 3" key="1">
    <citation type="journal article" date="2020" name="Arch. Microbiol.">
        <title>Bradyrhizobium campsiandrae sp. nov., a nitrogen-fixing bacterial strain isolated from a native leguminous tree from the Amazon adapted to flooded conditions.</title>
        <authorList>
            <person name="Cabral Michel D."/>
            <person name="Martins da Costa E."/>
            <person name="Azarias Guimaraes A."/>
            <person name="Soares de Carvalho T."/>
            <person name="Santos de Castro Caputo P."/>
            <person name="Willems A."/>
            <person name="de Souza Moreira F.M."/>
        </authorList>
    </citation>
    <scope>NUCLEOTIDE SEQUENCE [LARGE SCALE GENOMIC DNA]</scope>
    <source>
        <strain evidence="3">INPA 384B</strain>
    </source>
</reference>
<keyword evidence="1" id="KW-0812">Transmembrane</keyword>
<keyword evidence="1" id="KW-1133">Transmembrane helix</keyword>
<dbReference type="EMBL" id="JAATTO010000025">
    <property type="protein sequence ID" value="MBC9980206.1"/>
    <property type="molecule type" value="Genomic_DNA"/>
</dbReference>
<keyword evidence="1" id="KW-0472">Membrane</keyword>
<dbReference type="RefSeq" id="WP_188108277.1">
    <property type="nucleotide sequence ID" value="NZ_JAANIH010000119.1"/>
</dbReference>
<evidence type="ECO:0000313" key="3">
    <source>
        <dbReference type="Proteomes" id="UP000639516"/>
    </source>
</evidence>
<name>A0ABR7U9M7_9BRAD</name>
<feature type="transmembrane region" description="Helical" evidence="1">
    <location>
        <begin position="12"/>
        <end position="31"/>
    </location>
</feature>
<protein>
    <recommendedName>
        <fullName evidence="4">Phage abortive infection protein</fullName>
    </recommendedName>
</protein>
<organism evidence="2 3">
    <name type="scientific">Bradyrhizobium campsiandrae</name>
    <dbReference type="NCBI Taxonomy" id="1729892"/>
    <lineage>
        <taxon>Bacteria</taxon>
        <taxon>Pseudomonadati</taxon>
        <taxon>Pseudomonadota</taxon>
        <taxon>Alphaproteobacteria</taxon>
        <taxon>Hyphomicrobiales</taxon>
        <taxon>Nitrobacteraceae</taxon>
        <taxon>Bradyrhizobium</taxon>
    </lineage>
</organism>
<accession>A0ABR7U9M7</accession>
<evidence type="ECO:0008006" key="4">
    <source>
        <dbReference type="Google" id="ProtNLM"/>
    </source>
</evidence>
<comment type="caution">
    <text evidence="2">The sequence shown here is derived from an EMBL/GenBank/DDBJ whole genome shotgun (WGS) entry which is preliminary data.</text>
</comment>
<gene>
    <name evidence="2" type="ORF">HA482_18545</name>
</gene>
<dbReference type="Proteomes" id="UP000639516">
    <property type="component" value="Unassembled WGS sequence"/>
</dbReference>
<proteinExistence type="predicted"/>
<feature type="transmembrane region" description="Helical" evidence="1">
    <location>
        <begin position="43"/>
        <end position="66"/>
    </location>
</feature>